<gene>
    <name evidence="1" type="ORF">HMPREF1526_00223</name>
</gene>
<dbReference type="HOGENOM" id="CLU_1944724_0_0_9"/>
<dbReference type="OrthoDB" id="2087856at2"/>
<dbReference type="RefSeq" id="WP_016146432.1">
    <property type="nucleotide sequence ID" value="NZ_KB976103.1"/>
</dbReference>
<proteinExistence type="predicted"/>
<name>R8W4A2_9FIRM</name>
<dbReference type="AlphaFoldDB" id="R8W4A2"/>
<protein>
    <submittedName>
        <fullName evidence="1">Uncharacterized protein</fullName>
    </submittedName>
</protein>
<evidence type="ECO:0000313" key="1">
    <source>
        <dbReference type="EMBL" id="EOQ39529.1"/>
    </source>
</evidence>
<dbReference type="PATRIC" id="fig|1203606.4.peg.206"/>
<comment type="caution">
    <text evidence="1">The sequence shown here is derived from an EMBL/GenBank/DDBJ whole genome shotgun (WGS) entry which is preliminary data.</text>
</comment>
<accession>R8W4A2</accession>
<keyword evidence="2" id="KW-1185">Reference proteome</keyword>
<dbReference type="EMBL" id="AQOB01000002">
    <property type="protein sequence ID" value="EOQ39529.1"/>
    <property type="molecule type" value="Genomic_DNA"/>
</dbReference>
<evidence type="ECO:0000313" key="2">
    <source>
        <dbReference type="Proteomes" id="UP000013981"/>
    </source>
</evidence>
<organism evidence="1 2">
    <name type="scientific">Butyricicoccus pullicaecorum 1.2</name>
    <dbReference type="NCBI Taxonomy" id="1203606"/>
    <lineage>
        <taxon>Bacteria</taxon>
        <taxon>Bacillati</taxon>
        <taxon>Bacillota</taxon>
        <taxon>Clostridia</taxon>
        <taxon>Eubacteriales</taxon>
        <taxon>Butyricicoccaceae</taxon>
        <taxon>Butyricicoccus</taxon>
    </lineage>
</organism>
<dbReference type="eggNOG" id="ENOG5033MSZ">
    <property type="taxonomic scope" value="Bacteria"/>
</dbReference>
<sequence length="129" mass="13946">MKNESREFEVELKLKARVTMQDIDDIMCTALDGGITGWCGAAKPVGKRLGEYAHEQIARDGSLMLYDAESSDKWELTLDKFLRGLAQAVEDGVPVAIDAGSGSIDPSEVDADGADMIIQYALFGEVVFG</sequence>
<reference evidence="1 2" key="1">
    <citation type="submission" date="2013-01" db="EMBL/GenBank/DDBJ databases">
        <title>The Genome Sequence of Butyricicoccus pullicaecorum 1.2.</title>
        <authorList>
            <consortium name="The Broad Institute Genome Sequencing Platform"/>
            <person name="Earl A."/>
            <person name="Ward D."/>
            <person name="Feldgarden M."/>
            <person name="Gevers D."/>
            <person name="Van Immerseel F."/>
            <person name="Eeckhaut V."/>
            <person name="Walker B."/>
            <person name="Young S.K."/>
            <person name="Zeng Q."/>
            <person name="Gargeya S."/>
            <person name="Fitzgerald M."/>
            <person name="Haas B."/>
            <person name="Abouelleil A."/>
            <person name="Alvarado L."/>
            <person name="Arachchi H.M."/>
            <person name="Berlin A.M."/>
            <person name="Chapman S.B."/>
            <person name="Dewar J."/>
            <person name="Goldberg J."/>
            <person name="Griggs A."/>
            <person name="Gujja S."/>
            <person name="Hansen M."/>
            <person name="Howarth C."/>
            <person name="Imamovic A."/>
            <person name="Larimer J."/>
            <person name="McCowan C."/>
            <person name="Murphy C."/>
            <person name="Neiman D."/>
            <person name="Pearson M."/>
            <person name="Priest M."/>
            <person name="Roberts A."/>
            <person name="Saif S."/>
            <person name="Shea T."/>
            <person name="Sisk P."/>
            <person name="Sykes S."/>
            <person name="Wortman J."/>
            <person name="Nusbaum C."/>
            <person name="Birren B."/>
        </authorList>
    </citation>
    <scope>NUCLEOTIDE SEQUENCE [LARGE SCALE GENOMIC DNA]</scope>
    <source>
        <strain evidence="1 2">1.2</strain>
    </source>
</reference>
<dbReference type="Proteomes" id="UP000013981">
    <property type="component" value="Unassembled WGS sequence"/>
</dbReference>